<evidence type="ECO:0000259" key="2">
    <source>
        <dbReference type="PROSITE" id="PS50807"/>
    </source>
</evidence>
<evidence type="ECO:0000256" key="1">
    <source>
        <dbReference type="SAM" id="MobiDB-lite"/>
    </source>
</evidence>
<keyword evidence="4" id="KW-1185">Reference proteome</keyword>
<accession>A0ABP1CR05</accession>
<gene>
    <name evidence="3" type="ORF">GFSPODELE1_LOCUS2005</name>
</gene>
<dbReference type="InterPro" id="IPR003902">
    <property type="entry name" value="Tscrpt_reg_GCM"/>
</dbReference>
<dbReference type="Proteomes" id="UP001497453">
    <property type="component" value="Chromosome 10"/>
</dbReference>
<feature type="compositionally biased region" description="Polar residues" evidence="1">
    <location>
        <begin position="16"/>
        <end position="31"/>
    </location>
</feature>
<name>A0ABP1CR05_9APHY</name>
<protein>
    <recommendedName>
        <fullName evidence="2">GCM domain-containing protein</fullName>
    </recommendedName>
</protein>
<proteinExistence type="predicted"/>
<feature type="region of interest" description="Disordered" evidence="1">
    <location>
        <begin position="13"/>
        <end position="37"/>
    </location>
</feature>
<evidence type="ECO:0000313" key="3">
    <source>
        <dbReference type="EMBL" id="CAL1698117.1"/>
    </source>
</evidence>
<feature type="domain" description="GCM" evidence="2">
    <location>
        <begin position="213"/>
        <end position="367"/>
    </location>
</feature>
<organism evidence="3 4">
    <name type="scientific">Somion occarium</name>
    <dbReference type="NCBI Taxonomy" id="3059160"/>
    <lineage>
        <taxon>Eukaryota</taxon>
        <taxon>Fungi</taxon>
        <taxon>Dikarya</taxon>
        <taxon>Basidiomycota</taxon>
        <taxon>Agaricomycotina</taxon>
        <taxon>Agaricomycetes</taxon>
        <taxon>Polyporales</taxon>
        <taxon>Cerrenaceae</taxon>
        <taxon>Somion</taxon>
    </lineage>
</organism>
<reference evidence="4" key="1">
    <citation type="submission" date="2024-04" db="EMBL/GenBank/DDBJ databases">
        <authorList>
            <person name="Shaw F."/>
            <person name="Minotto A."/>
        </authorList>
    </citation>
    <scope>NUCLEOTIDE SEQUENCE [LARGE SCALE GENOMIC DNA]</scope>
</reference>
<sequence>MFLVRRALNLIGLGPSSPTAPSGQDATTAPQGASPGVIQVQNPAGAIHPAVSNTIGPNMPMAWHMGYNPYAIPPMIPGVKTEPQESAAPGLSSQMANTAALPVVNAAGLPMATNAGVVPTAAAGSIHNPGFPFYPSAVTYPGIANAFLLPPGYPSYPPFAFAPGVPNPWLHSGMYPPPWPSTQPGAAPHITNTSIVKGDPLANETKQAVGLNQEVSQAAEGQPNENDTFDWPLGFIQREQPASLDAGDTKWRFTKWVWRSGGMCKHNGYNAEKRVCLGVVQCNACGRCQRPKTDVNARKVQLAKGCPGSGDGCNRMSLVWIKCTAQTWLFIRTNEDGVRIKVWEHDGSHNHPRPPGGALSVEEEAALDNQVACNPMASTHALRTGTIAPRSVPLHQISLGLANPRAARYQVQKSQARQGINPSSAKGGLALLGSLADLNQKLTSDYKFIVESSFSGPTYFVLQTPWMREVIKESVEDWIINSTAGADAGRHGFVTDGDHSFFHQGTLLATCAFSSTSNAWIPVLYSWISGMDMDHHRPHFRHLNHGIVKAAGPRFDKKFLLNVFDFSGSQRGAHADEFAITVSSMIPGWYLLTPEAQKAEHKALLKEALDYEVGCETHFWRSGTRLRQNPDLVPPSARDQFDNLRRCMVSVETTEEVFNELVVTFRATFPRIKTWMDWWMRPTVMGMIFPAKRTMNSTVASEVPHTSNPIETQHSLLHHASGKDQDLIPGIQNIFLHMQERENHHRAIKEGHFLSQAPRSHTTNLPRKEFALNDGRAPDTAEALHKEEQIFTPAPAVLPSLAIFNGIFPPSLQSRSMQGYQWYQNSCFIDVGLEVWFRSFIHWSNTTQEALLDALPTSPLISRIFNDFHQRLLWIQKLRSKGSEEADGLRILSGTQAFARNSIYSIWKLYPENSPGDTVEWMTHTLKDLNTKDNMGILQSYFAMQHLVIHKCPHGHQSTLSTPPVTVLRLRNDDTLLAIKNANIEQPTLEHYFDWFVPRQSTSLGRQHDGEDLRTLFNLQCGKPECSSQTSIHSIRTLWPQTLHLVPETAGMTKSKFSAKTSVQAIVQFNILSQNTGAAEEAQVTYRLVGRLLFHRRNGPSSNHYTAQFVIGDRTFSYDMD</sequence>
<dbReference type="PROSITE" id="PS50807">
    <property type="entry name" value="GCM"/>
    <property type="match status" value="1"/>
</dbReference>
<dbReference type="EMBL" id="OZ037953">
    <property type="protein sequence ID" value="CAL1698117.1"/>
    <property type="molecule type" value="Genomic_DNA"/>
</dbReference>
<evidence type="ECO:0000313" key="4">
    <source>
        <dbReference type="Proteomes" id="UP001497453"/>
    </source>
</evidence>